<protein>
    <submittedName>
        <fullName evidence="2">Uncharacterized protein</fullName>
    </submittedName>
</protein>
<feature type="compositionally biased region" description="Basic residues" evidence="1">
    <location>
        <begin position="15"/>
        <end position="26"/>
    </location>
</feature>
<proteinExistence type="predicted"/>
<evidence type="ECO:0000313" key="3">
    <source>
        <dbReference type="Proteomes" id="UP000324222"/>
    </source>
</evidence>
<accession>A0A5B7GV39</accession>
<dbReference type="EMBL" id="VSRR010021691">
    <property type="protein sequence ID" value="MPC64141.1"/>
    <property type="molecule type" value="Genomic_DNA"/>
</dbReference>
<keyword evidence="3" id="KW-1185">Reference proteome</keyword>
<sequence>MQAVWMPRRAPSCCRRRRRRRRRRPTRSLPILPTSNCSSDNNSGERGREVWLYRLVAIEEWEDQ</sequence>
<organism evidence="2 3">
    <name type="scientific">Portunus trituberculatus</name>
    <name type="common">Swimming crab</name>
    <name type="synonym">Neptunus trituberculatus</name>
    <dbReference type="NCBI Taxonomy" id="210409"/>
    <lineage>
        <taxon>Eukaryota</taxon>
        <taxon>Metazoa</taxon>
        <taxon>Ecdysozoa</taxon>
        <taxon>Arthropoda</taxon>
        <taxon>Crustacea</taxon>
        <taxon>Multicrustacea</taxon>
        <taxon>Malacostraca</taxon>
        <taxon>Eumalacostraca</taxon>
        <taxon>Eucarida</taxon>
        <taxon>Decapoda</taxon>
        <taxon>Pleocyemata</taxon>
        <taxon>Brachyura</taxon>
        <taxon>Eubrachyura</taxon>
        <taxon>Portunoidea</taxon>
        <taxon>Portunidae</taxon>
        <taxon>Portuninae</taxon>
        <taxon>Portunus</taxon>
    </lineage>
</organism>
<reference evidence="2 3" key="1">
    <citation type="submission" date="2019-05" db="EMBL/GenBank/DDBJ databases">
        <title>Another draft genome of Portunus trituberculatus and its Hox gene families provides insights of decapod evolution.</title>
        <authorList>
            <person name="Jeong J.-H."/>
            <person name="Song I."/>
            <person name="Kim S."/>
            <person name="Choi T."/>
            <person name="Kim D."/>
            <person name="Ryu S."/>
            <person name="Kim W."/>
        </authorList>
    </citation>
    <scope>NUCLEOTIDE SEQUENCE [LARGE SCALE GENOMIC DNA]</scope>
    <source>
        <tissue evidence="2">Muscle</tissue>
    </source>
</reference>
<dbReference type="Proteomes" id="UP000324222">
    <property type="component" value="Unassembled WGS sequence"/>
</dbReference>
<name>A0A5B7GV39_PORTR</name>
<dbReference type="AlphaFoldDB" id="A0A5B7GV39"/>
<comment type="caution">
    <text evidence="2">The sequence shown here is derived from an EMBL/GenBank/DDBJ whole genome shotgun (WGS) entry which is preliminary data.</text>
</comment>
<feature type="region of interest" description="Disordered" evidence="1">
    <location>
        <begin position="15"/>
        <end position="45"/>
    </location>
</feature>
<evidence type="ECO:0000313" key="2">
    <source>
        <dbReference type="EMBL" id="MPC64141.1"/>
    </source>
</evidence>
<gene>
    <name evidence="2" type="ORF">E2C01_058253</name>
</gene>
<evidence type="ECO:0000256" key="1">
    <source>
        <dbReference type="SAM" id="MobiDB-lite"/>
    </source>
</evidence>